<feature type="compositionally biased region" description="Acidic residues" evidence="7">
    <location>
        <begin position="443"/>
        <end position="459"/>
    </location>
</feature>
<feature type="domain" description="C2H2-type" evidence="8">
    <location>
        <begin position="489"/>
        <end position="516"/>
    </location>
</feature>
<dbReference type="FunFam" id="3.30.160.60:FF:000446">
    <property type="entry name" value="Zinc finger protein"/>
    <property type="match status" value="2"/>
</dbReference>
<keyword evidence="2" id="KW-0677">Repeat</keyword>
<feature type="domain" description="C2H2-type" evidence="8">
    <location>
        <begin position="654"/>
        <end position="681"/>
    </location>
</feature>
<evidence type="ECO:0000256" key="6">
    <source>
        <dbReference type="PROSITE-ProRule" id="PRU00042"/>
    </source>
</evidence>
<evidence type="ECO:0000259" key="8">
    <source>
        <dbReference type="PROSITE" id="PS50157"/>
    </source>
</evidence>
<dbReference type="PROSITE" id="PS00028">
    <property type="entry name" value="ZINC_FINGER_C2H2_1"/>
    <property type="match status" value="15"/>
</dbReference>
<dbReference type="InterPro" id="IPR013087">
    <property type="entry name" value="Znf_C2H2_type"/>
</dbReference>
<feature type="domain" description="C2H2-type" evidence="8">
    <location>
        <begin position="253"/>
        <end position="280"/>
    </location>
</feature>
<feature type="domain" description="C2H2-type" evidence="8">
    <location>
        <begin position="876"/>
        <end position="904"/>
    </location>
</feature>
<dbReference type="GO" id="GO:0005634">
    <property type="term" value="C:nucleus"/>
    <property type="evidence" value="ECO:0007669"/>
    <property type="project" value="UniProtKB-ARBA"/>
</dbReference>
<reference evidence="9" key="2">
    <citation type="submission" date="2022-10" db="EMBL/GenBank/DDBJ databases">
        <authorList>
            <consortium name="ENA_rothamsted_submissions"/>
            <consortium name="culmorum"/>
            <person name="King R."/>
        </authorList>
    </citation>
    <scope>NUCLEOTIDE SEQUENCE</scope>
</reference>
<feature type="domain" description="C2H2-type" evidence="8">
    <location>
        <begin position="682"/>
        <end position="709"/>
    </location>
</feature>
<dbReference type="Proteomes" id="UP001153714">
    <property type="component" value="Chromosome 20"/>
</dbReference>
<feature type="domain" description="C2H2-type" evidence="8">
    <location>
        <begin position="517"/>
        <end position="539"/>
    </location>
</feature>
<evidence type="ECO:0000256" key="2">
    <source>
        <dbReference type="ARBA" id="ARBA00022737"/>
    </source>
</evidence>
<feature type="region of interest" description="Disordered" evidence="7">
    <location>
        <begin position="423"/>
        <end position="488"/>
    </location>
</feature>
<dbReference type="FunFam" id="3.30.160.60:FF:000358">
    <property type="entry name" value="zinc finger protein 24"/>
    <property type="match status" value="1"/>
</dbReference>
<evidence type="ECO:0000256" key="1">
    <source>
        <dbReference type="ARBA" id="ARBA00022723"/>
    </source>
</evidence>
<keyword evidence="3 6" id="KW-0863">Zinc-finger</keyword>
<organism evidence="9 10">
    <name type="scientific">Diatraea saccharalis</name>
    <name type="common">sugarcane borer</name>
    <dbReference type="NCBI Taxonomy" id="40085"/>
    <lineage>
        <taxon>Eukaryota</taxon>
        <taxon>Metazoa</taxon>
        <taxon>Ecdysozoa</taxon>
        <taxon>Arthropoda</taxon>
        <taxon>Hexapoda</taxon>
        <taxon>Insecta</taxon>
        <taxon>Pterygota</taxon>
        <taxon>Neoptera</taxon>
        <taxon>Endopterygota</taxon>
        <taxon>Lepidoptera</taxon>
        <taxon>Glossata</taxon>
        <taxon>Ditrysia</taxon>
        <taxon>Pyraloidea</taxon>
        <taxon>Crambidae</taxon>
        <taxon>Crambinae</taxon>
        <taxon>Diatraea</taxon>
    </lineage>
</organism>
<dbReference type="PANTHER" id="PTHR24377">
    <property type="entry name" value="IP01015P-RELATED"/>
    <property type="match status" value="1"/>
</dbReference>
<dbReference type="OrthoDB" id="3437960at2759"/>
<dbReference type="SUPFAM" id="SSF57667">
    <property type="entry name" value="beta-beta-alpha zinc fingers"/>
    <property type="match status" value="7"/>
</dbReference>
<keyword evidence="5" id="KW-0539">Nucleus</keyword>
<keyword evidence="1" id="KW-0479">Metal-binding</keyword>
<evidence type="ECO:0000313" key="10">
    <source>
        <dbReference type="Proteomes" id="UP001153714"/>
    </source>
</evidence>
<feature type="domain" description="C2H2-type" evidence="8">
    <location>
        <begin position="848"/>
        <end position="875"/>
    </location>
</feature>
<feature type="domain" description="C2H2-type" evidence="8">
    <location>
        <begin position="281"/>
        <end position="309"/>
    </location>
</feature>
<feature type="compositionally biased region" description="Basic and acidic residues" evidence="7">
    <location>
        <begin position="423"/>
        <end position="442"/>
    </location>
</feature>
<gene>
    <name evidence="9" type="ORF">DIATSA_LOCUS7585</name>
</gene>
<name>A0A9P0C696_9NEOP</name>
<feature type="domain" description="C2H2-type" evidence="8">
    <location>
        <begin position="781"/>
        <end position="808"/>
    </location>
</feature>
<evidence type="ECO:0000313" key="9">
    <source>
        <dbReference type="EMBL" id="CAH0757000.1"/>
    </source>
</evidence>
<dbReference type="SMART" id="SM00355">
    <property type="entry name" value="ZnF_C2H2"/>
    <property type="match status" value="15"/>
</dbReference>
<feature type="domain" description="C2H2-type" evidence="8">
    <location>
        <begin position="309"/>
        <end position="337"/>
    </location>
</feature>
<keyword evidence="10" id="KW-1185">Reference proteome</keyword>
<proteinExistence type="predicted"/>
<dbReference type="FunFam" id="3.30.160.60:FF:000912">
    <property type="entry name" value="Zinc finger protein 660"/>
    <property type="match status" value="1"/>
</dbReference>
<dbReference type="InterPro" id="IPR050826">
    <property type="entry name" value="Krueppel_C2H2_ZnFinger"/>
</dbReference>
<reference evidence="9" key="1">
    <citation type="submission" date="2021-12" db="EMBL/GenBank/DDBJ databases">
        <authorList>
            <person name="King R."/>
        </authorList>
    </citation>
    <scope>NUCLEOTIDE SEQUENCE</scope>
</reference>
<dbReference type="Gene3D" id="3.30.160.60">
    <property type="entry name" value="Classic Zinc Finger"/>
    <property type="match status" value="11"/>
</dbReference>
<evidence type="ECO:0000256" key="5">
    <source>
        <dbReference type="ARBA" id="ARBA00023242"/>
    </source>
</evidence>
<feature type="domain" description="C2H2-type" evidence="8">
    <location>
        <begin position="597"/>
        <end position="624"/>
    </location>
</feature>
<dbReference type="InterPro" id="IPR036236">
    <property type="entry name" value="Znf_C2H2_sf"/>
</dbReference>
<evidence type="ECO:0000256" key="7">
    <source>
        <dbReference type="SAM" id="MobiDB-lite"/>
    </source>
</evidence>
<accession>A0A9P0C696</accession>
<protein>
    <recommendedName>
        <fullName evidence="8">C2H2-type domain-containing protein</fullName>
    </recommendedName>
</protein>
<dbReference type="EMBL" id="OU893351">
    <property type="protein sequence ID" value="CAH0757000.1"/>
    <property type="molecule type" value="Genomic_DNA"/>
</dbReference>
<feature type="domain" description="C2H2-type" evidence="8">
    <location>
        <begin position="713"/>
        <end position="740"/>
    </location>
</feature>
<feature type="domain" description="C2H2-type" evidence="8">
    <location>
        <begin position="626"/>
        <end position="653"/>
    </location>
</feature>
<dbReference type="AlphaFoldDB" id="A0A9P0C696"/>
<keyword evidence="4" id="KW-0862">Zinc</keyword>
<dbReference type="Pfam" id="PF00096">
    <property type="entry name" value="zf-C2H2"/>
    <property type="match status" value="5"/>
</dbReference>
<dbReference type="GO" id="GO:0008270">
    <property type="term" value="F:zinc ion binding"/>
    <property type="evidence" value="ECO:0007669"/>
    <property type="project" value="UniProtKB-KW"/>
</dbReference>
<dbReference type="PROSITE" id="PS50157">
    <property type="entry name" value="ZINC_FINGER_C2H2_2"/>
    <property type="match status" value="14"/>
</dbReference>
<sequence>MSQMATDMDPLSSYEYPSYDNYNCQVPPSMPGCNYDVKLEQPTSVNPEFYSIFNALQQEMQNHQQVLTNLNNKKTEPNPINPVPQKEEVKFNIKSEEKKQKKQLKGRTSKYWSEKIKDDNFKFYGCSVCNISYGTLHELDQHVTVHKDRVTSYDLKIKNLIKRKKLKKEKKKMKKLSKIKTEEPLEFEIKPEDGYIGNEKTSEYMNHNNENQPADQKDVKPITNENECKDKVENCVGIPETDNQSLLNLQKIYKCFACQKQFTLSYYLKLHVRSHTDEKPYTCSVCGQSFITASKLGRHNKRIHLAIRHQCRICYRFFTKFENLTTHFDKKHYEDKLEGEPYDYNAILPYLKELEEELREKAEKAEKERAKVNDPWGTWGANPGDEGILIPKVEIQETTKIEPSSVVIEEVKLDPPDVEIKIEPVEIVETKEDPPDDPVKSEDENEDDVKDERYSDDDYFPSNTWAVSPKLEDAPPSPKTRGAKNTGPLKCTVCEKTLSTASYLRVHMRTHTGERPFKCYICNRGFITSSKMHRHVLTHEETWQGDGVDLKTEDIKVDPEAEADETIKTKKRIKKAKAQFNKKSKGEKIKKYKSRPHSCEYCQKKFLHLETLQVHKKCHEGEQLVLKCAFCLEVMSDEAALKQHEPTHVGPRPYLCTICGRTYKKRETMVYHRKYHKPDKEFQCNVCSKSFNAACKLQRHLVSHRADKFVLRYECPVCAHMFHTKYHVQMHLATHQKEGLIVEENRNQILAMVLQNARKIPKQPDGATNVTDLIPSDERSRVCNICGEVFQHFYYLEEHLKGHASKITIEELEKQEEKKHVCQVCNKSFKLHYYLKLHSFTHTKEKPYICQQCGKGFITKGKLKRHLETHTGLKKYQCHICYKYFTRTSYLRIHVRTIHGTQDYNFRLQKVYNANMQSLCQ</sequence>
<feature type="domain" description="C2H2-type" evidence="8">
    <location>
        <begin position="820"/>
        <end position="847"/>
    </location>
</feature>
<evidence type="ECO:0000256" key="3">
    <source>
        <dbReference type="ARBA" id="ARBA00022771"/>
    </source>
</evidence>
<evidence type="ECO:0000256" key="4">
    <source>
        <dbReference type="ARBA" id="ARBA00022833"/>
    </source>
</evidence>